<accession>A0AAE9XW90</accession>
<dbReference type="InterPro" id="IPR050291">
    <property type="entry name" value="CDF_Transporter"/>
</dbReference>
<comment type="subcellular location">
    <subcellularLocation>
        <location evidence="1">Cell membrane</location>
        <topology evidence="1">Multi-pass membrane protein</topology>
    </subcellularLocation>
</comment>
<evidence type="ECO:0000259" key="10">
    <source>
        <dbReference type="Pfam" id="PF01545"/>
    </source>
</evidence>
<dbReference type="EMBL" id="CP116805">
    <property type="protein sequence ID" value="WCL55518.1"/>
    <property type="molecule type" value="Genomic_DNA"/>
</dbReference>
<feature type="transmembrane region" description="Helical" evidence="9">
    <location>
        <begin position="72"/>
        <end position="90"/>
    </location>
</feature>
<dbReference type="InterPro" id="IPR002524">
    <property type="entry name" value="Cation_efflux"/>
</dbReference>
<evidence type="ECO:0000256" key="4">
    <source>
        <dbReference type="ARBA" id="ARBA00022475"/>
    </source>
</evidence>
<dbReference type="GO" id="GO:0005886">
    <property type="term" value="C:plasma membrane"/>
    <property type="evidence" value="ECO:0007669"/>
    <property type="project" value="UniProtKB-SubCell"/>
</dbReference>
<keyword evidence="6 9" id="KW-1133">Transmembrane helix</keyword>
<keyword evidence="7 9" id="KW-0472">Membrane</keyword>
<feature type="transmembrane region" description="Helical" evidence="9">
    <location>
        <begin position="110"/>
        <end position="130"/>
    </location>
</feature>
<reference evidence="12" key="1">
    <citation type="submission" date="2023-01" db="EMBL/GenBank/DDBJ databases">
        <title>The genome sequence of Kordiimonadaceae bacterium 6D33.</title>
        <authorList>
            <person name="Liu Y."/>
        </authorList>
    </citation>
    <scope>NUCLEOTIDE SEQUENCE</scope>
    <source>
        <strain evidence="12">6D33</strain>
    </source>
</reference>
<dbReference type="Gene3D" id="3.30.70.1350">
    <property type="entry name" value="Cation efflux protein, cytoplasmic domain"/>
    <property type="match status" value="1"/>
</dbReference>
<evidence type="ECO:0000313" key="13">
    <source>
        <dbReference type="Proteomes" id="UP001217500"/>
    </source>
</evidence>
<dbReference type="SUPFAM" id="SSF161111">
    <property type="entry name" value="Cation efflux protein transmembrane domain-like"/>
    <property type="match status" value="1"/>
</dbReference>
<dbReference type="Gene3D" id="1.20.1510.10">
    <property type="entry name" value="Cation efflux protein transmembrane domain"/>
    <property type="match status" value="1"/>
</dbReference>
<evidence type="ECO:0000256" key="7">
    <source>
        <dbReference type="ARBA" id="ARBA00023136"/>
    </source>
</evidence>
<dbReference type="PANTHER" id="PTHR43840:SF41">
    <property type="entry name" value="CATION-EFFLUX PUMP FIEF"/>
    <property type="match status" value="1"/>
</dbReference>
<keyword evidence="5 9" id="KW-0812">Transmembrane</keyword>
<proteinExistence type="inferred from homology"/>
<dbReference type="GO" id="GO:0015086">
    <property type="term" value="F:cadmium ion transmembrane transporter activity"/>
    <property type="evidence" value="ECO:0007669"/>
    <property type="project" value="TreeGrafter"/>
</dbReference>
<feature type="transmembrane region" description="Helical" evidence="9">
    <location>
        <begin position="150"/>
        <end position="167"/>
    </location>
</feature>
<organism evidence="12 13">
    <name type="scientific">Gimibacter soli</name>
    <dbReference type="NCBI Taxonomy" id="3024400"/>
    <lineage>
        <taxon>Bacteria</taxon>
        <taxon>Pseudomonadati</taxon>
        <taxon>Pseudomonadota</taxon>
        <taxon>Alphaproteobacteria</taxon>
        <taxon>Kordiimonadales</taxon>
        <taxon>Temperatibacteraceae</taxon>
        <taxon>Gimibacter</taxon>
    </lineage>
</organism>
<sequence>MILATFASMSVATILVVTKALVWWVSGSVAMLGSMADSALDLLASAITFLAVRMAVMPPDDDHRFGHGKAEAIAGLIQAGIIMASSFFILLESSARLYNPVPVQATGPVIAVSVLSIVLSLGLVMFQRYVVARTRSIAVAGDHLHYQGDLLMNAAVIAAVLIAGTGFTEADGIFGIMIALYIGHGAYGIGRNAIDMLMDREFSDADRETIFNLVMGSPDVRGLHELKTRHAGRDSFIQLHIEVDGEMTVREGHLVGDEIEATLSEAFPHAEILIHIDPPSEYSGQMTAAEVPMPEKET</sequence>
<feature type="domain" description="Cation efflux protein transmembrane" evidence="10">
    <location>
        <begin position="6"/>
        <end position="198"/>
    </location>
</feature>
<evidence type="ECO:0000256" key="5">
    <source>
        <dbReference type="ARBA" id="ARBA00022692"/>
    </source>
</evidence>
<dbReference type="KEGG" id="gso:PH603_07060"/>
<evidence type="ECO:0000313" key="12">
    <source>
        <dbReference type="EMBL" id="WCL55518.1"/>
    </source>
</evidence>
<dbReference type="InterPro" id="IPR036837">
    <property type="entry name" value="Cation_efflux_CTD_sf"/>
</dbReference>
<dbReference type="GO" id="GO:0006882">
    <property type="term" value="P:intracellular zinc ion homeostasis"/>
    <property type="evidence" value="ECO:0007669"/>
    <property type="project" value="TreeGrafter"/>
</dbReference>
<evidence type="ECO:0000256" key="9">
    <source>
        <dbReference type="SAM" id="Phobius"/>
    </source>
</evidence>
<evidence type="ECO:0000256" key="8">
    <source>
        <dbReference type="ARBA" id="ARBA00068882"/>
    </source>
</evidence>
<dbReference type="GO" id="GO:0015341">
    <property type="term" value="F:zinc efflux antiporter activity"/>
    <property type="evidence" value="ECO:0007669"/>
    <property type="project" value="TreeGrafter"/>
</dbReference>
<name>A0AAE9XW90_9PROT</name>
<dbReference type="InterPro" id="IPR027470">
    <property type="entry name" value="Cation_efflux_CTD"/>
</dbReference>
<feature type="transmembrane region" description="Helical" evidence="9">
    <location>
        <begin position="30"/>
        <end position="52"/>
    </location>
</feature>
<dbReference type="GO" id="GO:0015093">
    <property type="term" value="F:ferrous iron transmembrane transporter activity"/>
    <property type="evidence" value="ECO:0007669"/>
    <property type="project" value="TreeGrafter"/>
</dbReference>
<evidence type="ECO:0000256" key="6">
    <source>
        <dbReference type="ARBA" id="ARBA00022989"/>
    </source>
</evidence>
<dbReference type="InterPro" id="IPR058533">
    <property type="entry name" value="Cation_efflux_TM"/>
</dbReference>
<evidence type="ECO:0000256" key="3">
    <source>
        <dbReference type="ARBA" id="ARBA00022448"/>
    </source>
</evidence>
<dbReference type="Proteomes" id="UP001217500">
    <property type="component" value="Chromosome"/>
</dbReference>
<feature type="domain" description="Cation efflux protein cytoplasmic" evidence="11">
    <location>
        <begin position="204"/>
        <end position="278"/>
    </location>
</feature>
<dbReference type="InterPro" id="IPR027469">
    <property type="entry name" value="Cation_efflux_TMD_sf"/>
</dbReference>
<evidence type="ECO:0000256" key="2">
    <source>
        <dbReference type="ARBA" id="ARBA00008114"/>
    </source>
</evidence>
<keyword evidence="3" id="KW-0813">Transport</keyword>
<dbReference type="PANTHER" id="PTHR43840">
    <property type="entry name" value="MITOCHONDRIAL METAL TRANSPORTER 1-RELATED"/>
    <property type="match status" value="1"/>
</dbReference>
<dbReference type="NCBIfam" id="TIGR01297">
    <property type="entry name" value="CDF"/>
    <property type="match status" value="1"/>
</dbReference>
<dbReference type="AlphaFoldDB" id="A0AAE9XW90"/>
<gene>
    <name evidence="12" type="ORF">PH603_07060</name>
</gene>
<dbReference type="Pfam" id="PF01545">
    <property type="entry name" value="Cation_efflux"/>
    <property type="match status" value="1"/>
</dbReference>
<keyword evidence="4" id="KW-1003">Cell membrane</keyword>
<keyword evidence="13" id="KW-1185">Reference proteome</keyword>
<dbReference type="FunFam" id="3.30.70.1350:FF:000002">
    <property type="entry name" value="Ferrous-iron efflux pump FieF"/>
    <property type="match status" value="1"/>
</dbReference>
<evidence type="ECO:0000256" key="1">
    <source>
        <dbReference type="ARBA" id="ARBA00004651"/>
    </source>
</evidence>
<comment type="similarity">
    <text evidence="2">Belongs to the cation diffusion facilitator (CDF) transporter (TC 2.A.4) family.</text>
</comment>
<evidence type="ECO:0000259" key="11">
    <source>
        <dbReference type="Pfam" id="PF16916"/>
    </source>
</evidence>
<dbReference type="SUPFAM" id="SSF160240">
    <property type="entry name" value="Cation efflux protein cytoplasmic domain-like"/>
    <property type="match status" value="1"/>
</dbReference>
<protein>
    <recommendedName>
        <fullName evidence="8">Protein p34</fullName>
    </recommendedName>
</protein>
<feature type="transmembrane region" description="Helical" evidence="9">
    <location>
        <begin position="173"/>
        <end position="190"/>
    </location>
</feature>
<dbReference type="Pfam" id="PF16916">
    <property type="entry name" value="ZT_dimer"/>
    <property type="match status" value="1"/>
</dbReference>
<dbReference type="RefSeq" id="WP_289505341.1">
    <property type="nucleotide sequence ID" value="NZ_CP116805.1"/>
</dbReference>